<dbReference type="GO" id="GO:0030488">
    <property type="term" value="P:tRNA methylation"/>
    <property type="evidence" value="ECO:0007669"/>
    <property type="project" value="TreeGrafter"/>
</dbReference>
<comment type="function">
    <text evidence="2 12">NAD-binding protein involved in the addition of a carboxymethylaminomethyl (cmnm) group at the wobble position (U34) of certain tRNAs, forming tRNA-cmnm(5)s(2)U34.</text>
</comment>
<gene>
    <name evidence="12" type="primary">mnmG</name>
    <name evidence="12" type="synonym">gidA</name>
    <name evidence="14" type="ORF">B7R76_07350</name>
</gene>
<dbReference type="Pfam" id="PF21680">
    <property type="entry name" value="GIDA_C_1st"/>
    <property type="match status" value="1"/>
</dbReference>
<dbReference type="InterPro" id="IPR026904">
    <property type="entry name" value="MnmG_C"/>
</dbReference>
<evidence type="ECO:0000256" key="12">
    <source>
        <dbReference type="HAMAP-Rule" id="MF_00129"/>
    </source>
</evidence>
<feature type="domain" description="tRNA uridine 5-carboxymethylaminomethyl modification enzyme C-terminal subdomain" evidence="13">
    <location>
        <begin position="569"/>
        <end position="640"/>
    </location>
</feature>
<comment type="cofactor">
    <cofactor evidence="1 12">
        <name>FAD</name>
        <dbReference type="ChEBI" id="CHEBI:57692"/>
    </cofactor>
</comment>
<dbReference type="FunFam" id="3.50.50.60:FF:000002">
    <property type="entry name" value="tRNA uridine 5-carboxymethylaminomethyl modification enzyme MnmG"/>
    <property type="match status" value="1"/>
</dbReference>
<name>A0A2J8B036_9FIRM</name>
<dbReference type="RefSeq" id="WP_102892740.1">
    <property type="nucleotide sequence ID" value="NZ_NBZD01000004.1"/>
</dbReference>
<comment type="subunit">
    <text evidence="10 12">Homodimer. Heterotetramer of two MnmE and two MnmG subunits.</text>
</comment>
<dbReference type="GO" id="GO:0005829">
    <property type="term" value="C:cytosol"/>
    <property type="evidence" value="ECO:0007669"/>
    <property type="project" value="TreeGrafter"/>
</dbReference>
<dbReference type="InterPro" id="IPR047001">
    <property type="entry name" value="MnmG_C_subdom"/>
</dbReference>
<keyword evidence="6 12" id="KW-0285">Flavoprotein</keyword>
<evidence type="ECO:0000313" key="15">
    <source>
        <dbReference type="Proteomes" id="UP000236394"/>
    </source>
</evidence>
<evidence type="ECO:0000256" key="9">
    <source>
        <dbReference type="ARBA" id="ARBA00023027"/>
    </source>
</evidence>
<keyword evidence="7 12" id="KW-0819">tRNA processing</keyword>
<evidence type="ECO:0000256" key="8">
    <source>
        <dbReference type="ARBA" id="ARBA00022827"/>
    </source>
</evidence>
<dbReference type="Gene3D" id="1.10.150.570">
    <property type="entry name" value="GidA associated domain, C-terminal subdomain"/>
    <property type="match status" value="1"/>
</dbReference>
<dbReference type="Proteomes" id="UP000236394">
    <property type="component" value="Unassembled WGS sequence"/>
</dbReference>
<dbReference type="Gene3D" id="3.50.50.60">
    <property type="entry name" value="FAD/NAD(P)-binding domain"/>
    <property type="match status" value="2"/>
</dbReference>
<evidence type="ECO:0000256" key="1">
    <source>
        <dbReference type="ARBA" id="ARBA00001974"/>
    </source>
</evidence>
<comment type="caution">
    <text evidence="12">Lacks conserved residue(s) required for the propagation of feature annotation.</text>
</comment>
<dbReference type="InterPro" id="IPR020595">
    <property type="entry name" value="MnmG-rel_CS"/>
</dbReference>
<evidence type="ECO:0000256" key="11">
    <source>
        <dbReference type="ARBA" id="ARBA00031800"/>
    </source>
</evidence>
<dbReference type="PROSITE" id="PS01281">
    <property type="entry name" value="GIDA_2"/>
    <property type="match status" value="1"/>
</dbReference>
<dbReference type="EMBL" id="NBZD01000004">
    <property type="protein sequence ID" value="PNH18134.1"/>
    <property type="molecule type" value="Genomic_DNA"/>
</dbReference>
<dbReference type="Gene3D" id="1.10.10.1800">
    <property type="entry name" value="tRNA uridine 5-carboxymethylaminomethyl modification enzyme MnmG/GidA"/>
    <property type="match status" value="1"/>
</dbReference>
<organism evidence="14 15">
    <name type="scientific">Mageeibacillus indolicus</name>
    <dbReference type="NCBI Taxonomy" id="884684"/>
    <lineage>
        <taxon>Bacteria</taxon>
        <taxon>Bacillati</taxon>
        <taxon>Bacillota</taxon>
        <taxon>Clostridia</taxon>
        <taxon>Eubacteriales</taxon>
        <taxon>Oscillospiraceae</taxon>
        <taxon>Mageeibacillus</taxon>
    </lineage>
</organism>
<comment type="subcellular location">
    <subcellularLocation>
        <location evidence="12">Cytoplasm</location>
    </subcellularLocation>
</comment>
<comment type="caution">
    <text evidence="14">The sequence shown here is derived from an EMBL/GenBank/DDBJ whole genome shotgun (WGS) entry which is preliminary data.</text>
</comment>
<dbReference type="HAMAP" id="MF_00129">
    <property type="entry name" value="MnmG_GidA"/>
    <property type="match status" value="1"/>
</dbReference>
<dbReference type="PANTHER" id="PTHR11806:SF0">
    <property type="entry name" value="PROTEIN MTO1 HOMOLOG, MITOCHONDRIAL"/>
    <property type="match status" value="1"/>
</dbReference>
<dbReference type="PANTHER" id="PTHR11806">
    <property type="entry name" value="GLUCOSE INHIBITED DIVISION PROTEIN A"/>
    <property type="match status" value="1"/>
</dbReference>
<evidence type="ECO:0000256" key="3">
    <source>
        <dbReference type="ARBA" id="ARBA00007653"/>
    </source>
</evidence>
<accession>A0A2J8B036</accession>
<evidence type="ECO:0000313" key="14">
    <source>
        <dbReference type="EMBL" id="PNH18134.1"/>
    </source>
</evidence>
<evidence type="ECO:0000256" key="7">
    <source>
        <dbReference type="ARBA" id="ARBA00022694"/>
    </source>
</evidence>
<evidence type="ECO:0000256" key="4">
    <source>
        <dbReference type="ARBA" id="ARBA00020461"/>
    </source>
</evidence>
<dbReference type="PROSITE" id="PS01280">
    <property type="entry name" value="GIDA_1"/>
    <property type="match status" value="1"/>
</dbReference>
<comment type="similarity">
    <text evidence="3 12">Belongs to the MnmG family.</text>
</comment>
<proteinExistence type="inferred from homology"/>
<sequence>MNLKEALGLSNTYLSDTIDVAVIGAGHAGCEAAVAAAKLGCRTVLFSLTLDAVANLPCNPSIGGTAKGQLVREIDALGGVMGKIADKCAIQYRMLNSSKGPAVQSPRAQIDRRLYQETMKSYLETVPNLHLFQAEVVNILIETENELESDLKLGKVSGVVTRNGAIFTCKKVIIATGTYLAGKVFIGEHNYASGPDNSQPAAELAVNLRNLGLPLRRFKTGTPVRVNKYSVDFKQMESQTPDKDLWRFSFDYENSPQKDLLPQQNCWLTWTTGDTAEIIRENLYRSPLYSGQIEGIGPRYCPSIEDKIVRFPDKLRHQIFIEPMGQRTAEMYLQGLSSSLPEDVQLKIVHSLPGLAEAVIQRSAYAIEYDCLPPTCLKNDLQTRLIAGLYGAGQFNGTSGYEEAAAQGLVAGINAARACHLQQPLVLSRDQAYIGVLIDDLVTKGTNEPYRMMTSRAEYRLLLRQDNADERLIELGYNLGLNSQERLDRYMNKAAAIAKEIKRLNEVKVTGTAAINDYLAEQGVPALQGGTTLAQLLLRPNMSYEKLAPIDQTRPELPQVIKDGAEIRIKYQGYIALEEKRIEKFRKMERKLLPPEIDYNDIGGLRIEAKQKLSQFRPLSIGQAARISGVSPADISVLLVYLELKRRENHGQITGEEK</sequence>
<dbReference type="InterPro" id="IPR036188">
    <property type="entry name" value="FAD/NAD-bd_sf"/>
</dbReference>
<dbReference type="PRINTS" id="PR00411">
    <property type="entry name" value="PNDRDTASEI"/>
</dbReference>
<dbReference type="SUPFAM" id="SSF51905">
    <property type="entry name" value="FAD/NAD(P)-binding domain"/>
    <property type="match status" value="1"/>
</dbReference>
<dbReference type="InterPro" id="IPR040131">
    <property type="entry name" value="MnmG_N"/>
</dbReference>
<dbReference type="NCBIfam" id="TIGR00136">
    <property type="entry name" value="mnmG_gidA"/>
    <property type="match status" value="1"/>
</dbReference>
<dbReference type="InterPro" id="IPR002218">
    <property type="entry name" value="MnmG-rel"/>
</dbReference>
<evidence type="ECO:0000259" key="13">
    <source>
        <dbReference type="SMART" id="SM01228"/>
    </source>
</evidence>
<evidence type="ECO:0000256" key="5">
    <source>
        <dbReference type="ARBA" id="ARBA00022490"/>
    </source>
</evidence>
<dbReference type="Pfam" id="PF01134">
    <property type="entry name" value="GIDA"/>
    <property type="match status" value="1"/>
</dbReference>
<evidence type="ECO:0000256" key="10">
    <source>
        <dbReference type="ARBA" id="ARBA00025948"/>
    </source>
</evidence>
<dbReference type="InterPro" id="IPR049312">
    <property type="entry name" value="GIDA_C_N"/>
</dbReference>
<dbReference type="GO" id="GO:0002098">
    <property type="term" value="P:tRNA wobble uridine modification"/>
    <property type="evidence" value="ECO:0007669"/>
    <property type="project" value="InterPro"/>
</dbReference>
<dbReference type="AlphaFoldDB" id="A0A2J8B036"/>
<dbReference type="InterPro" id="IPR004416">
    <property type="entry name" value="MnmG"/>
</dbReference>
<dbReference type="FunFam" id="1.10.10.1800:FF:000001">
    <property type="entry name" value="tRNA uridine 5-carboxymethylaminomethyl modification enzyme MnmG"/>
    <property type="match status" value="1"/>
</dbReference>
<evidence type="ECO:0000256" key="2">
    <source>
        <dbReference type="ARBA" id="ARBA00003717"/>
    </source>
</evidence>
<dbReference type="InterPro" id="IPR044920">
    <property type="entry name" value="MnmG_C_subdom_sf"/>
</dbReference>
<dbReference type="FunFam" id="1.10.150.570:FF:000001">
    <property type="entry name" value="tRNA uridine 5-carboxymethylaminomethyl modification enzyme MnmG"/>
    <property type="match status" value="1"/>
</dbReference>
<reference evidence="15" key="1">
    <citation type="submission" date="2017-04" db="EMBL/GenBank/DDBJ databases">
        <authorList>
            <person name="Bumgarner R.E."/>
            <person name="Fredricks D.N."/>
            <person name="Srinivasan S."/>
        </authorList>
    </citation>
    <scope>NUCLEOTIDE SEQUENCE [LARGE SCALE GENOMIC DNA]</scope>
    <source>
        <strain evidence="15">KA00405</strain>
    </source>
</reference>
<dbReference type="PRINTS" id="PR00368">
    <property type="entry name" value="FADPNR"/>
</dbReference>
<feature type="binding site" evidence="12">
    <location>
        <begin position="24"/>
        <end position="29"/>
    </location>
    <ligand>
        <name>FAD</name>
        <dbReference type="ChEBI" id="CHEBI:57692"/>
    </ligand>
</feature>
<dbReference type="SMART" id="SM01228">
    <property type="entry name" value="GIDA_assoc_3"/>
    <property type="match status" value="1"/>
</dbReference>
<protein>
    <recommendedName>
        <fullName evidence="4 12">tRNA uridine 5-carboxymethylaminomethyl modification enzyme MnmG</fullName>
    </recommendedName>
    <alternativeName>
        <fullName evidence="11 12">Glucose-inhibited division protein A</fullName>
    </alternativeName>
</protein>
<dbReference type="GO" id="GO:0050660">
    <property type="term" value="F:flavin adenine dinucleotide binding"/>
    <property type="evidence" value="ECO:0007669"/>
    <property type="project" value="UniProtKB-UniRule"/>
</dbReference>
<dbReference type="Pfam" id="PF13932">
    <property type="entry name" value="SAM_GIDA_C"/>
    <property type="match status" value="1"/>
</dbReference>
<feature type="binding site" evidence="12">
    <location>
        <begin position="297"/>
        <end position="311"/>
    </location>
    <ligand>
        <name>NAD(+)</name>
        <dbReference type="ChEBI" id="CHEBI:57540"/>
    </ligand>
</feature>
<keyword evidence="5 12" id="KW-0963">Cytoplasm</keyword>
<evidence type="ECO:0000256" key="6">
    <source>
        <dbReference type="ARBA" id="ARBA00022630"/>
    </source>
</evidence>
<keyword evidence="8 12" id="KW-0274">FAD</keyword>
<keyword evidence="9 12" id="KW-0520">NAD</keyword>